<dbReference type="AlphaFoldDB" id="A0A1X0ZMX5"/>
<protein>
    <submittedName>
        <fullName evidence="1">Uncharacterized protein</fullName>
    </submittedName>
</protein>
<accession>A0A1X0ZMX5</accession>
<name>A0A1X0ZMX5_PSEPU</name>
<dbReference type="EMBL" id="NBWC01000049">
    <property type="protein sequence ID" value="ORL58637.1"/>
    <property type="molecule type" value="Genomic_DNA"/>
</dbReference>
<dbReference type="Proteomes" id="UP000193675">
    <property type="component" value="Unassembled WGS sequence"/>
</dbReference>
<evidence type="ECO:0000313" key="1">
    <source>
        <dbReference type="EMBL" id="ORL58637.1"/>
    </source>
</evidence>
<organism evidence="1 2">
    <name type="scientific">Pseudomonas putida</name>
    <name type="common">Arthrobacter siderocapsulatus</name>
    <dbReference type="NCBI Taxonomy" id="303"/>
    <lineage>
        <taxon>Bacteria</taxon>
        <taxon>Pseudomonadati</taxon>
        <taxon>Pseudomonadota</taxon>
        <taxon>Gammaproteobacteria</taxon>
        <taxon>Pseudomonadales</taxon>
        <taxon>Pseudomonadaceae</taxon>
        <taxon>Pseudomonas</taxon>
    </lineage>
</organism>
<reference evidence="1 2" key="1">
    <citation type="submission" date="2017-04" db="EMBL/GenBank/DDBJ databases">
        <title>Presence of VIM-2 positive Pseudomonas species in chickens and their surrounding environment.</title>
        <authorList>
            <person name="Zhang R."/>
        </authorList>
    </citation>
    <scope>NUCLEOTIDE SEQUENCE [LARGE SCALE GENOMIC DNA]</scope>
    <source>
        <strain evidence="1 2">DZ-C18</strain>
    </source>
</reference>
<comment type="caution">
    <text evidence="1">The sequence shown here is derived from an EMBL/GenBank/DDBJ whole genome shotgun (WGS) entry which is preliminary data.</text>
</comment>
<sequence>MNHADRFILDTLQTDELPDSFTLEQVQDLVRSALEHSADKQSDLDEERIRNLRAALLKIEESSTDNVAGLTARNARLQDDD</sequence>
<dbReference type="RefSeq" id="WP_084859084.1">
    <property type="nucleotide sequence ID" value="NZ_JAZGOE010000001.1"/>
</dbReference>
<proteinExistence type="predicted"/>
<gene>
    <name evidence="1" type="ORF">B7H17_24180</name>
</gene>
<evidence type="ECO:0000313" key="2">
    <source>
        <dbReference type="Proteomes" id="UP000193675"/>
    </source>
</evidence>